<gene>
    <name evidence="2" type="ORF">A0U89_11755</name>
</gene>
<feature type="region of interest" description="Disordered" evidence="1">
    <location>
        <begin position="191"/>
        <end position="281"/>
    </location>
</feature>
<dbReference type="KEGG" id="kba:A0U89_11755"/>
<evidence type="ECO:0000313" key="2">
    <source>
        <dbReference type="EMBL" id="AOX18311.1"/>
    </source>
</evidence>
<protein>
    <submittedName>
        <fullName evidence="2">Uncharacterized protein</fullName>
    </submittedName>
</protein>
<feature type="region of interest" description="Disordered" evidence="1">
    <location>
        <begin position="45"/>
        <end position="65"/>
    </location>
</feature>
<feature type="compositionally biased region" description="Low complexity" evidence="1">
    <location>
        <begin position="199"/>
        <end position="257"/>
    </location>
</feature>
<accession>A0A1D8UXH9</accession>
<dbReference type="EMBL" id="CP014674">
    <property type="protein sequence ID" value="AOX18311.1"/>
    <property type="molecule type" value="Genomic_DNA"/>
</dbReference>
<dbReference type="RefSeq" id="WP_070403807.1">
    <property type="nucleotide sequence ID" value="NZ_BJVW01000001.1"/>
</dbReference>
<dbReference type="Proteomes" id="UP000179145">
    <property type="component" value="Chromosome"/>
</dbReference>
<evidence type="ECO:0000313" key="3">
    <source>
        <dbReference type="Proteomes" id="UP000179145"/>
    </source>
</evidence>
<reference evidence="2 3" key="1">
    <citation type="journal article" date="2016" name="Microb. Cell Fact.">
        <title>Dissection of exopolysaccharide biosynthesis in Kozakia baliensis.</title>
        <authorList>
            <person name="Brandt J.U."/>
            <person name="Jakob F."/>
            <person name="Behr J."/>
            <person name="Geissler A.J."/>
            <person name="Vogel R.F."/>
        </authorList>
    </citation>
    <scope>NUCLEOTIDE SEQUENCE [LARGE SCALE GENOMIC DNA]</scope>
    <source>
        <strain evidence="2 3">DSM 14400</strain>
    </source>
</reference>
<dbReference type="eggNOG" id="ENOG5032RP4">
    <property type="taxonomic scope" value="Bacteria"/>
</dbReference>
<dbReference type="STRING" id="153496.A0U89_11755"/>
<keyword evidence="3" id="KW-1185">Reference proteome</keyword>
<organism evidence="2 3">
    <name type="scientific">Kozakia baliensis</name>
    <dbReference type="NCBI Taxonomy" id="153496"/>
    <lineage>
        <taxon>Bacteria</taxon>
        <taxon>Pseudomonadati</taxon>
        <taxon>Pseudomonadota</taxon>
        <taxon>Alphaproteobacteria</taxon>
        <taxon>Acetobacterales</taxon>
        <taxon>Acetobacteraceae</taxon>
        <taxon>Kozakia</taxon>
    </lineage>
</organism>
<dbReference type="AlphaFoldDB" id="A0A1D8UXH9"/>
<sequence length="281" mass="28282">MLLLTSAAPLLSACGDDSSPQSFAPLNYSYLGQLHLNVAHIDILDQAPPGSTPGDISGKAPTPPDQALQQLARDRLGASGGSGNAVFTITHASILHEPGGTLQGDLEAHIDILTATGEHAGYAQAHVSRTLNPGGEDAESRKVLYDLTSQMMQDMNVELEYQIKKSLRDWLVDAGGAPLAGAIQQQNLSTSGSAVDTGSANAPSASVPAANATPVEPPTAAASPAATTEAAPASAPSAPQTPDAIFPTGGDDAAGAANSAPAVPKVHSPQPGVLSIPGNTQ</sequence>
<dbReference type="OrthoDB" id="7280888at2"/>
<evidence type="ECO:0000256" key="1">
    <source>
        <dbReference type="SAM" id="MobiDB-lite"/>
    </source>
</evidence>
<name>A0A1D8UXH9_9PROT</name>
<proteinExistence type="predicted"/>